<evidence type="ECO:0000256" key="1">
    <source>
        <dbReference type="ARBA" id="ARBA00009964"/>
    </source>
</evidence>
<dbReference type="EMBL" id="CP045699">
    <property type="protein sequence ID" value="QGA64141.1"/>
    <property type="molecule type" value="Genomic_DNA"/>
</dbReference>
<keyword evidence="5" id="KW-1185">Reference proteome</keyword>
<evidence type="ECO:0000256" key="2">
    <source>
        <dbReference type="SAM" id="Coils"/>
    </source>
</evidence>
<dbReference type="Pfam" id="PF00665">
    <property type="entry name" value="rve"/>
    <property type="match status" value="1"/>
</dbReference>
<dbReference type="SUPFAM" id="SSF53098">
    <property type="entry name" value="Ribonuclease H-like"/>
    <property type="match status" value="1"/>
</dbReference>
<dbReference type="GO" id="GO:0006313">
    <property type="term" value="P:DNA transposition"/>
    <property type="evidence" value="ECO:0007669"/>
    <property type="project" value="InterPro"/>
</dbReference>
<dbReference type="RefSeq" id="WP_153445865.1">
    <property type="nucleotide sequence ID" value="NZ_CP045699.1"/>
</dbReference>
<dbReference type="InterPro" id="IPR036397">
    <property type="entry name" value="RNaseH_sf"/>
</dbReference>
<protein>
    <submittedName>
        <fullName evidence="4">IS3 family transposase</fullName>
    </submittedName>
</protein>
<reference evidence="4 5" key="1">
    <citation type="submission" date="2019-10" db="EMBL/GenBank/DDBJ databases">
        <title>Vibrio sp. nov., isolated from Coralline algae surface.</title>
        <authorList>
            <person name="Geng Y."/>
            <person name="Zhang X."/>
        </authorList>
    </citation>
    <scope>NUCLEOTIDE SEQUENCE [LARGE SCALE GENOMIC DNA]</scope>
    <source>
        <strain evidence="4 5">SM1977</strain>
    </source>
</reference>
<dbReference type="PANTHER" id="PTHR46889:SF4">
    <property type="entry name" value="TRANSPOSASE INSO FOR INSERTION SEQUENCE ELEMENT IS911B-RELATED"/>
    <property type="match status" value="1"/>
</dbReference>
<dbReference type="PANTHER" id="PTHR46889">
    <property type="entry name" value="TRANSPOSASE INSF FOR INSERTION SEQUENCE IS3B-RELATED"/>
    <property type="match status" value="1"/>
</dbReference>
<organism evidence="4 5">
    <name type="scientific">Vibrio algicola</name>
    <dbReference type="NCBI Taxonomy" id="2662262"/>
    <lineage>
        <taxon>Bacteria</taxon>
        <taxon>Pseudomonadati</taxon>
        <taxon>Pseudomonadota</taxon>
        <taxon>Gammaproteobacteria</taxon>
        <taxon>Vibrionales</taxon>
        <taxon>Vibrionaceae</taxon>
        <taxon>Vibrio</taxon>
    </lineage>
</organism>
<dbReference type="InterPro" id="IPR012337">
    <property type="entry name" value="RNaseH-like_sf"/>
</dbReference>
<dbReference type="InterPro" id="IPR048020">
    <property type="entry name" value="Transpos_IS3"/>
</dbReference>
<dbReference type="SUPFAM" id="SSF46689">
    <property type="entry name" value="Homeodomain-like"/>
    <property type="match status" value="1"/>
</dbReference>
<dbReference type="GO" id="GO:0004803">
    <property type="term" value="F:transposase activity"/>
    <property type="evidence" value="ECO:0007669"/>
    <property type="project" value="InterPro"/>
</dbReference>
<accession>A0A5Q0TBW5</accession>
<feature type="domain" description="Integrase catalytic" evidence="3">
    <location>
        <begin position="217"/>
        <end position="379"/>
    </location>
</feature>
<dbReference type="GO" id="GO:0015074">
    <property type="term" value="P:DNA integration"/>
    <property type="evidence" value="ECO:0007669"/>
    <property type="project" value="InterPro"/>
</dbReference>
<sequence length="385" mass="45125">MNTKRQYRTYTKEFKEEEIGLITEQGYSVAQAADALGVSQNLLYTWKQKADELNNSSVNADERTELMALRKEVKQLRMEKEILKKGQRLLCERNEVKFQFIREHRSRFPIKMLCNALKVSRSAFYDWLARPAQIITEQELNLYRTAKRLFKRSRGSLGSRQLAKKLREEGFTIGRYRTRTIMRKLGLVVRQRRAYKITTKRKHSDSVADNILKQQFNPTVPNRIWAGDVTYLRTNQGWMYLAVVMDLHSRRIIGWALSDRMTVGLVERALQMAITLRKPQRGLLFHSDRGSQYTSSSFQHLLTRNGITSSMSSVGACLDNAVVERFFGSLKNEWLLNVVYLTRDAMKEDVEEYIRYYNHERLHTTLGDLTPIDYEKLQSHVSYWA</sequence>
<dbReference type="InterPro" id="IPR002514">
    <property type="entry name" value="Transposase_8"/>
</dbReference>
<dbReference type="InterPro" id="IPR025948">
    <property type="entry name" value="HTH-like_dom"/>
</dbReference>
<gene>
    <name evidence="4" type="ORF">GFB47_01075</name>
</gene>
<dbReference type="NCBIfam" id="NF033516">
    <property type="entry name" value="transpos_IS3"/>
    <property type="match status" value="1"/>
</dbReference>
<dbReference type="InterPro" id="IPR001584">
    <property type="entry name" value="Integrase_cat-core"/>
</dbReference>
<dbReference type="Pfam" id="PF01527">
    <property type="entry name" value="HTH_Tnp_1"/>
    <property type="match status" value="1"/>
</dbReference>
<evidence type="ECO:0000313" key="5">
    <source>
        <dbReference type="Proteomes" id="UP000348942"/>
    </source>
</evidence>
<dbReference type="Gene3D" id="3.30.420.10">
    <property type="entry name" value="Ribonuclease H-like superfamily/Ribonuclease H"/>
    <property type="match status" value="1"/>
</dbReference>
<dbReference type="InterPro" id="IPR050900">
    <property type="entry name" value="Transposase_IS3/IS150/IS904"/>
</dbReference>
<feature type="coiled-coil region" evidence="2">
    <location>
        <begin position="59"/>
        <end position="86"/>
    </location>
</feature>
<proteinExistence type="inferred from homology"/>
<name>A0A5Q0TBW5_9VIBR</name>
<dbReference type="Gene3D" id="1.10.10.60">
    <property type="entry name" value="Homeodomain-like"/>
    <property type="match status" value="1"/>
</dbReference>
<dbReference type="InterPro" id="IPR009057">
    <property type="entry name" value="Homeodomain-like_sf"/>
</dbReference>
<keyword evidence="2" id="KW-0175">Coiled coil</keyword>
<evidence type="ECO:0000313" key="4">
    <source>
        <dbReference type="EMBL" id="QGA64141.1"/>
    </source>
</evidence>
<dbReference type="Pfam" id="PF13276">
    <property type="entry name" value="HTH_21"/>
    <property type="match status" value="1"/>
</dbReference>
<dbReference type="GO" id="GO:0003677">
    <property type="term" value="F:DNA binding"/>
    <property type="evidence" value="ECO:0007669"/>
    <property type="project" value="InterPro"/>
</dbReference>
<dbReference type="Pfam" id="PF13333">
    <property type="entry name" value="rve_2"/>
    <property type="match status" value="1"/>
</dbReference>
<dbReference type="AlphaFoldDB" id="A0A5Q0TBW5"/>
<dbReference type="Proteomes" id="UP000348942">
    <property type="component" value="Chromosome 1"/>
</dbReference>
<comment type="similarity">
    <text evidence="1">Belongs to the transposase 8 family.</text>
</comment>
<dbReference type="PROSITE" id="PS50994">
    <property type="entry name" value="INTEGRASE"/>
    <property type="match status" value="1"/>
</dbReference>
<evidence type="ECO:0000259" key="3">
    <source>
        <dbReference type="PROSITE" id="PS50994"/>
    </source>
</evidence>